<protein>
    <submittedName>
        <fullName evidence="5">Putative HTH-type transcriptional regulator YurK</fullName>
    </submittedName>
</protein>
<feature type="domain" description="HTH gntR-type" evidence="4">
    <location>
        <begin position="6"/>
        <end position="74"/>
    </location>
</feature>
<name>A0A0P1HX94_9RHOB</name>
<organism evidence="5 6">
    <name type="scientific">Leisingera aquaemixtae</name>
    <dbReference type="NCBI Taxonomy" id="1396826"/>
    <lineage>
        <taxon>Bacteria</taxon>
        <taxon>Pseudomonadati</taxon>
        <taxon>Pseudomonadota</taxon>
        <taxon>Alphaproteobacteria</taxon>
        <taxon>Rhodobacterales</taxon>
        <taxon>Roseobacteraceae</taxon>
        <taxon>Leisingera</taxon>
    </lineage>
</organism>
<evidence type="ECO:0000259" key="4">
    <source>
        <dbReference type="PROSITE" id="PS50949"/>
    </source>
</evidence>
<dbReference type="EMBL" id="CYSR01000022">
    <property type="protein sequence ID" value="CUI00112.1"/>
    <property type="molecule type" value="Genomic_DNA"/>
</dbReference>
<keyword evidence="1" id="KW-0805">Transcription regulation</keyword>
<dbReference type="PRINTS" id="PR00035">
    <property type="entry name" value="HTHGNTR"/>
</dbReference>
<proteinExistence type="predicted"/>
<dbReference type="InterPro" id="IPR011663">
    <property type="entry name" value="UTRA"/>
</dbReference>
<accession>A0A0P1HX94</accession>
<dbReference type="InterPro" id="IPR036388">
    <property type="entry name" value="WH-like_DNA-bd_sf"/>
</dbReference>
<dbReference type="Pfam" id="PF00392">
    <property type="entry name" value="GntR"/>
    <property type="match status" value="1"/>
</dbReference>
<dbReference type="Proteomes" id="UP000051326">
    <property type="component" value="Unassembled WGS sequence"/>
</dbReference>
<evidence type="ECO:0000313" key="6">
    <source>
        <dbReference type="Proteomes" id="UP000051326"/>
    </source>
</evidence>
<evidence type="ECO:0000256" key="1">
    <source>
        <dbReference type="ARBA" id="ARBA00023015"/>
    </source>
</evidence>
<dbReference type="SMART" id="SM00866">
    <property type="entry name" value="UTRA"/>
    <property type="match status" value="1"/>
</dbReference>
<reference evidence="5 6" key="1">
    <citation type="submission" date="2015-09" db="EMBL/GenBank/DDBJ databases">
        <authorList>
            <consortium name="Swine Surveillance"/>
        </authorList>
    </citation>
    <scope>NUCLEOTIDE SEQUENCE [LARGE SCALE GENOMIC DNA]</scope>
    <source>
        <strain evidence="5 6">CECT 8399</strain>
    </source>
</reference>
<dbReference type="SUPFAM" id="SSF64288">
    <property type="entry name" value="Chorismate lyase-like"/>
    <property type="match status" value="1"/>
</dbReference>
<dbReference type="GO" id="GO:0003677">
    <property type="term" value="F:DNA binding"/>
    <property type="evidence" value="ECO:0007669"/>
    <property type="project" value="UniProtKB-KW"/>
</dbReference>
<evidence type="ECO:0000256" key="3">
    <source>
        <dbReference type="ARBA" id="ARBA00023163"/>
    </source>
</evidence>
<dbReference type="InterPro" id="IPR028978">
    <property type="entry name" value="Chorismate_lyase_/UTRA_dom_sf"/>
</dbReference>
<sequence>MTDKRRHSWTEIRDSIRQMILDSTYGPGDKLPRDEEFAARFGCARSTVHRAMRDLAESGVVERRRKGGTMVRRDPVTRATLNIPITRLEVEQKGSVYQYQLIRQSVQATTPAIMANFGLPEPRPMLRVEALHLADSRPYIFEDRWICLETVPEIASVDLTRDSANEWLVRNRPYSRCDLRLYARPGTESDSEVLQSNAGDALFVMERTTWIGEEPITSLRAVAHPGYQLVTQG</sequence>
<evidence type="ECO:0000313" key="5">
    <source>
        <dbReference type="EMBL" id="CUI00112.1"/>
    </source>
</evidence>
<dbReference type="CDD" id="cd07377">
    <property type="entry name" value="WHTH_GntR"/>
    <property type="match status" value="1"/>
</dbReference>
<dbReference type="PANTHER" id="PTHR44846:SF16">
    <property type="entry name" value="TRANSCRIPTIONAL REGULATOR PHNF-RELATED"/>
    <property type="match status" value="1"/>
</dbReference>
<dbReference type="GO" id="GO:0003700">
    <property type="term" value="F:DNA-binding transcription factor activity"/>
    <property type="evidence" value="ECO:0007669"/>
    <property type="project" value="InterPro"/>
</dbReference>
<evidence type="ECO:0000256" key="2">
    <source>
        <dbReference type="ARBA" id="ARBA00023125"/>
    </source>
</evidence>
<keyword evidence="3" id="KW-0804">Transcription</keyword>
<dbReference type="InterPro" id="IPR050679">
    <property type="entry name" value="Bact_HTH_transcr_reg"/>
</dbReference>
<dbReference type="Pfam" id="PF07702">
    <property type="entry name" value="UTRA"/>
    <property type="match status" value="1"/>
</dbReference>
<dbReference type="SUPFAM" id="SSF46785">
    <property type="entry name" value="Winged helix' DNA-binding domain"/>
    <property type="match status" value="1"/>
</dbReference>
<dbReference type="Gene3D" id="3.40.1410.10">
    <property type="entry name" value="Chorismate lyase-like"/>
    <property type="match status" value="1"/>
</dbReference>
<dbReference type="AlphaFoldDB" id="A0A0P1HX94"/>
<gene>
    <name evidence="5" type="primary">yurK_1</name>
    <name evidence="5" type="ORF">PHA8399_02238</name>
</gene>
<keyword evidence="2" id="KW-0238">DNA-binding</keyword>
<dbReference type="InterPro" id="IPR036390">
    <property type="entry name" value="WH_DNA-bd_sf"/>
</dbReference>
<dbReference type="PROSITE" id="PS50949">
    <property type="entry name" value="HTH_GNTR"/>
    <property type="match status" value="1"/>
</dbReference>
<dbReference type="RefSeq" id="WP_058286221.1">
    <property type="nucleotide sequence ID" value="NZ_CP041159.1"/>
</dbReference>
<dbReference type="InterPro" id="IPR000524">
    <property type="entry name" value="Tscrpt_reg_HTH_GntR"/>
</dbReference>
<dbReference type="SMART" id="SM00345">
    <property type="entry name" value="HTH_GNTR"/>
    <property type="match status" value="1"/>
</dbReference>
<dbReference type="Gene3D" id="1.10.10.10">
    <property type="entry name" value="Winged helix-like DNA-binding domain superfamily/Winged helix DNA-binding domain"/>
    <property type="match status" value="1"/>
</dbReference>
<dbReference type="STRING" id="1396826.PHA8399_02238"/>
<dbReference type="PANTHER" id="PTHR44846">
    <property type="entry name" value="MANNOSYL-D-GLYCERATE TRANSPORT/METABOLISM SYSTEM REPRESSOR MNGR-RELATED"/>
    <property type="match status" value="1"/>
</dbReference>